<sequence length="181" mass="20231">MWTLQLPGLLVCAKHDPARIKIAAFDLDGTLIATASGARFPKNLDDWRLLPAARVLPRLHADGFDVVVFTNQANLSSGKLKPEHLLNKLKAVQANINVPMSFYVASHKDTVYRKPHAGMWRKMLDMFAHVDVSQSFYVGDAAGRVSPKRCDFSDLDLQFAKNVGVRFYTPEQFAQLDICSD</sequence>
<dbReference type="NCBIfam" id="TIGR01664">
    <property type="entry name" value="DNA-3'-Pase"/>
    <property type="match status" value="1"/>
</dbReference>
<dbReference type="Pfam" id="PF08645">
    <property type="entry name" value="PNK3P"/>
    <property type="match status" value="1"/>
</dbReference>
<dbReference type="EMBL" id="KR815463">
    <property type="protein sequence ID" value="ALR71198.1"/>
    <property type="molecule type" value="Genomic_DNA"/>
</dbReference>
<dbReference type="InterPro" id="IPR023214">
    <property type="entry name" value="HAD_sf"/>
</dbReference>
<protein>
    <submittedName>
        <fullName evidence="1">Putative histidinol-phosphatase</fullName>
    </submittedName>
</protein>
<dbReference type="SUPFAM" id="SSF56784">
    <property type="entry name" value="HAD-like"/>
    <property type="match status" value="1"/>
</dbReference>
<dbReference type="InterPro" id="IPR013954">
    <property type="entry name" value="PNK3P"/>
</dbReference>
<dbReference type="GO" id="GO:0046404">
    <property type="term" value="F:ATP-dependent polydeoxyribonucleotide 5'-hydroxyl-kinase activity"/>
    <property type="evidence" value="ECO:0007669"/>
    <property type="project" value="TreeGrafter"/>
</dbReference>
<dbReference type="NCBIfam" id="TIGR01662">
    <property type="entry name" value="HAD-SF-IIIA"/>
    <property type="match status" value="1"/>
</dbReference>
<reference evidence="1" key="1">
    <citation type="journal article" date="2015" name="Genome Biol. Evol.">
        <title>The Pangenome of the Anticarsia gemmatalis Multiple Nucleopolyhedrovirus (AgMNPV).</title>
        <authorList>
            <person name="Brito A.F."/>
            <person name="Braconi C.T."/>
            <person name="Weidmann M."/>
            <person name="Dilcher M."/>
            <person name="Alves J.M."/>
            <person name="Gruber A."/>
            <person name="Zanotto P.M."/>
        </authorList>
    </citation>
    <scope>NUCLEOTIDE SEQUENCE</scope>
    <source>
        <strain evidence="1">AgMNPV-34</strain>
    </source>
</reference>
<dbReference type="InterPro" id="IPR006549">
    <property type="entry name" value="HAD-SF_hydro_IIIA"/>
</dbReference>
<dbReference type="GO" id="GO:0046403">
    <property type="term" value="F:polynucleotide 3'-phosphatase activity"/>
    <property type="evidence" value="ECO:0007669"/>
    <property type="project" value="TreeGrafter"/>
</dbReference>
<dbReference type="Gene3D" id="3.40.50.1000">
    <property type="entry name" value="HAD superfamily/HAD-like"/>
    <property type="match status" value="1"/>
</dbReference>
<name>A0A0S3J0I5_9ABAC</name>
<proteinExistence type="predicted"/>
<accession>A0A0S3J0I5</accession>
<dbReference type="PANTHER" id="PTHR12083">
    <property type="entry name" value="BIFUNCTIONAL POLYNUCLEOTIDE PHOSPHATASE/KINASE"/>
    <property type="match status" value="1"/>
</dbReference>
<dbReference type="PANTHER" id="PTHR12083:SF9">
    <property type="entry name" value="BIFUNCTIONAL POLYNUCLEOTIDE PHOSPHATASE_KINASE"/>
    <property type="match status" value="1"/>
</dbReference>
<gene>
    <name evidence="1" type="ORF">AGNV_136</name>
</gene>
<dbReference type="InterPro" id="IPR036412">
    <property type="entry name" value="HAD-like_sf"/>
</dbReference>
<dbReference type="InterPro" id="IPR006551">
    <property type="entry name" value="Polynucleotide_phosphatase"/>
</dbReference>
<dbReference type="GO" id="GO:0006281">
    <property type="term" value="P:DNA repair"/>
    <property type="evidence" value="ECO:0007669"/>
    <property type="project" value="TreeGrafter"/>
</dbReference>
<evidence type="ECO:0000313" key="1">
    <source>
        <dbReference type="EMBL" id="ALR71198.1"/>
    </source>
</evidence>
<organism evidence="1">
    <name type="scientific">Anticarsia gemmatalis multiple nucleopolyhedrovirus</name>
    <dbReference type="NCBI Taxonomy" id="268591"/>
    <lineage>
        <taxon>Viruses</taxon>
        <taxon>Viruses incertae sedis</taxon>
        <taxon>Naldaviricetes</taxon>
        <taxon>Lefavirales</taxon>
        <taxon>Baculoviridae</taxon>
        <taxon>Alphabaculovirus</taxon>
        <taxon>Alphabaculovirus angemmatalis</taxon>
    </lineage>
</organism>
<dbReference type="GO" id="GO:0003690">
    <property type="term" value="F:double-stranded DNA binding"/>
    <property type="evidence" value="ECO:0007669"/>
    <property type="project" value="TreeGrafter"/>
</dbReference>